<keyword evidence="2" id="KW-0472">Membrane</keyword>
<organism evidence="4 5">
    <name type="scientific">Magallana gigas</name>
    <name type="common">Pacific oyster</name>
    <name type="synonym">Crassostrea gigas</name>
    <dbReference type="NCBI Taxonomy" id="29159"/>
    <lineage>
        <taxon>Eukaryota</taxon>
        <taxon>Metazoa</taxon>
        <taxon>Spiralia</taxon>
        <taxon>Lophotrochozoa</taxon>
        <taxon>Mollusca</taxon>
        <taxon>Bivalvia</taxon>
        <taxon>Autobranchia</taxon>
        <taxon>Pteriomorphia</taxon>
        <taxon>Ostreida</taxon>
        <taxon>Ostreoidea</taxon>
        <taxon>Ostreidae</taxon>
        <taxon>Magallana</taxon>
    </lineage>
</organism>
<keyword evidence="5" id="KW-1185">Reference proteome</keyword>
<evidence type="ECO:0000313" key="5">
    <source>
        <dbReference type="Proteomes" id="UP000005408"/>
    </source>
</evidence>
<dbReference type="GO" id="GO:0004888">
    <property type="term" value="F:transmembrane signaling receptor activity"/>
    <property type="evidence" value="ECO:0007669"/>
    <property type="project" value="InterPro"/>
</dbReference>
<dbReference type="EnsemblMetazoa" id="G2262.1">
    <property type="protein sequence ID" value="G2262.1:cds"/>
    <property type="gene ID" value="G2262"/>
</dbReference>
<feature type="region of interest" description="Disordered" evidence="1">
    <location>
        <begin position="191"/>
        <end position="223"/>
    </location>
</feature>
<evidence type="ECO:0000256" key="1">
    <source>
        <dbReference type="SAM" id="MobiDB-lite"/>
    </source>
</evidence>
<dbReference type="SUPFAM" id="SSF90112">
    <property type="entry name" value="Neurotransmitter-gated ion-channel transmembrane pore"/>
    <property type="match status" value="1"/>
</dbReference>
<dbReference type="AlphaFoldDB" id="A0A8W8K8X4"/>
<dbReference type="GO" id="GO:0016020">
    <property type="term" value="C:membrane"/>
    <property type="evidence" value="ECO:0007669"/>
    <property type="project" value="InterPro"/>
</dbReference>
<dbReference type="InterPro" id="IPR036719">
    <property type="entry name" value="Neuro-gated_channel_TM_sf"/>
</dbReference>
<dbReference type="Gene3D" id="1.20.58.390">
    <property type="entry name" value="Neurotransmitter-gated ion-channel transmembrane domain"/>
    <property type="match status" value="1"/>
</dbReference>
<feature type="transmembrane region" description="Helical" evidence="2">
    <location>
        <begin position="92"/>
        <end position="119"/>
    </location>
</feature>
<proteinExistence type="predicted"/>
<accession>A0A8W8K8X4</accession>
<dbReference type="Pfam" id="PF02932">
    <property type="entry name" value="Neur_chan_memb"/>
    <property type="match status" value="1"/>
</dbReference>
<protein>
    <recommendedName>
        <fullName evidence="3">Neurotransmitter-gated ion-channel transmembrane domain-containing protein</fullName>
    </recommendedName>
</protein>
<evidence type="ECO:0000313" key="4">
    <source>
        <dbReference type="EnsemblMetazoa" id="G2262.1:cds"/>
    </source>
</evidence>
<reference evidence="4" key="1">
    <citation type="submission" date="2022-08" db="UniProtKB">
        <authorList>
            <consortium name="EnsemblMetazoa"/>
        </authorList>
    </citation>
    <scope>IDENTIFICATION</scope>
    <source>
        <strain evidence="4">05x7-T-G4-1.051#20</strain>
    </source>
</reference>
<dbReference type="InterPro" id="IPR006029">
    <property type="entry name" value="Neurotrans-gated_channel_TM"/>
</dbReference>
<dbReference type="PANTHER" id="PTHR18945">
    <property type="entry name" value="NEUROTRANSMITTER GATED ION CHANNEL"/>
    <property type="match status" value="1"/>
</dbReference>
<feature type="region of interest" description="Disordered" evidence="1">
    <location>
        <begin position="150"/>
        <end position="171"/>
    </location>
</feature>
<feature type="transmembrane region" description="Helical" evidence="2">
    <location>
        <begin position="62"/>
        <end position="80"/>
    </location>
</feature>
<feature type="domain" description="Neurotransmitter-gated ion-channel transmembrane" evidence="3">
    <location>
        <begin position="38"/>
        <end position="247"/>
    </location>
</feature>
<feature type="transmembrane region" description="Helical" evidence="2">
    <location>
        <begin position="33"/>
        <end position="56"/>
    </location>
</feature>
<sequence>IWEIKSSAVSHEVIGNSSFAKYTLQLARKPNFFLIYLVLPIELLSLLNVVVFILPADSGERVGYSVTAFLTFAVYVTIVSDNLPKTSSPMSIFAYFMITMLMISAFICFVTIMSLRAYIRDTEDPVPRWVIRAIGIAYCRCCCSKKKEKDEAEEETATKRPPTPRNRVIKVDTENSKGRWAKLKEQTLPKNRVSPTKMEEIEDVSDDDFSSDSESDEEEEMEWSEVGAAIDVVCICTFLFMIVMASVAFLTPLATSRM</sequence>
<keyword evidence="2" id="KW-1133">Transmembrane helix</keyword>
<evidence type="ECO:0000256" key="2">
    <source>
        <dbReference type="SAM" id="Phobius"/>
    </source>
</evidence>
<evidence type="ECO:0000259" key="3">
    <source>
        <dbReference type="Pfam" id="PF02932"/>
    </source>
</evidence>
<name>A0A8W8K8X4_MAGGI</name>
<dbReference type="Proteomes" id="UP000005408">
    <property type="component" value="Unassembled WGS sequence"/>
</dbReference>
<feature type="compositionally biased region" description="Acidic residues" evidence="1">
    <location>
        <begin position="200"/>
        <end position="223"/>
    </location>
</feature>
<dbReference type="InterPro" id="IPR038050">
    <property type="entry name" value="Neuro_actylchol_rec"/>
</dbReference>
<dbReference type="InterPro" id="IPR006201">
    <property type="entry name" value="Neur_channel"/>
</dbReference>
<keyword evidence="2" id="KW-0812">Transmembrane</keyword>
<dbReference type="GO" id="GO:0005216">
    <property type="term" value="F:monoatomic ion channel activity"/>
    <property type="evidence" value="ECO:0007669"/>
    <property type="project" value="InterPro"/>
</dbReference>
<dbReference type="CDD" id="cd19051">
    <property type="entry name" value="LGIC_TM_cation"/>
    <property type="match status" value="1"/>
</dbReference>
<feature type="transmembrane region" description="Helical" evidence="2">
    <location>
        <begin position="228"/>
        <end position="250"/>
    </location>
</feature>